<keyword evidence="2" id="KW-0472">Membrane</keyword>
<evidence type="ECO:0000313" key="4">
    <source>
        <dbReference type="Proteomes" id="UP001589894"/>
    </source>
</evidence>
<feature type="region of interest" description="Disordered" evidence="1">
    <location>
        <begin position="232"/>
        <end position="336"/>
    </location>
</feature>
<feature type="compositionally biased region" description="Basic and acidic residues" evidence="1">
    <location>
        <begin position="233"/>
        <end position="247"/>
    </location>
</feature>
<dbReference type="EMBL" id="JBHLUE010000034">
    <property type="protein sequence ID" value="MFC0568224.1"/>
    <property type="molecule type" value="Genomic_DNA"/>
</dbReference>
<reference evidence="3 4" key="1">
    <citation type="submission" date="2024-09" db="EMBL/GenBank/DDBJ databases">
        <authorList>
            <person name="Sun Q."/>
            <person name="Mori K."/>
        </authorList>
    </citation>
    <scope>NUCLEOTIDE SEQUENCE [LARGE SCALE GENOMIC DNA]</scope>
    <source>
        <strain evidence="3 4">TBRC 2205</strain>
    </source>
</reference>
<name>A0ABV6P5I2_9ACTN</name>
<gene>
    <name evidence="3" type="ORF">ACFFHU_29305</name>
</gene>
<dbReference type="Proteomes" id="UP001589894">
    <property type="component" value="Unassembled WGS sequence"/>
</dbReference>
<proteinExistence type="predicted"/>
<feature type="region of interest" description="Disordered" evidence="1">
    <location>
        <begin position="358"/>
        <end position="383"/>
    </location>
</feature>
<keyword evidence="4" id="KW-1185">Reference proteome</keyword>
<feature type="compositionally biased region" description="Basic residues" evidence="1">
    <location>
        <begin position="373"/>
        <end position="383"/>
    </location>
</feature>
<feature type="compositionally biased region" description="Basic and acidic residues" evidence="1">
    <location>
        <begin position="271"/>
        <end position="286"/>
    </location>
</feature>
<evidence type="ECO:0000256" key="1">
    <source>
        <dbReference type="SAM" id="MobiDB-lite"/>
    </source>
</evidence>
<evidence type="ECO:0000256" key="2">
    <source>
        <dbReference type="SAM" id="Phobius"/>
    </source>
</evidence>
<dbReference type="RefSeq" id="WP_377343693.1">
    <property type="nucleotide sequence ID" value="NZ_JBHLUE010000034.1"/>
</dbReference>
<comment type="caution">
    <text evidence="3">The sequence shown here is derived from an EMBL/GenBank/DDBJ whole genome shotgun (WGS) entry which is preliminary data.</text>
</comment>
<feature type="transmembrane region" description="Helical" evidence="2">
    <location>
        <begin position="31"/>
        <end position="50"/>
    </location>
</feature>
<feature type="transmembrane region" description="Helical" evidence="2">
    <location>
        <begin position="62"/>
        <end position="81"/>
    </location>
</feature>
<sequence>MVRAAFYGVVLLTALAGQVTGATQKLHIPLLAAIPAVGALELGGVVLMSNADVRRRLGERALASRVLSAAIAAGAVGFNWLAHDDHLLGGFFAGMSGLGYLVWLLHVDNQRRDRLRAVGALAAPTPAYELVGHWLRHPILTRRARSMARADARLGLYGSLDAAHAALRRERRDAAITKVLRRKIEAAVDPATARIAVHVYDLDEIAARLTATADYDGLTDLIAADLTPARIADGVDRRQGPRPDGHPRPTGQPGHATQPLTAHTARRRPKRAEPEPSPERDEDQRPPHGPTPSGPEPSQSFREDQTTSDDEVTDESHADATAPEQAEQTPGVPSETPAAVAYWLGINPDMGYDEIARRIGRTERTVRRNLPPGHRRRRGRDRT</sequence>
<protein>
    <submittedName>
        <fullName evidence="3">Uncharacterized protein</fullName>
    </submittedName>
</protein>
<organism evidence="3 4">
    <name type="scientific">Plantactinospora siamensis</name>
    <dbReference type="NCBI Taxonomy" id="555372"/>
    <lineage>
        <taxon>Bacteria</taxon>
        <taxon>Bacillati</taxon>
        <taxon>Actinomycetota</taxon>
        <taxon>Actinomycetes</taxon>
        <taxon>Micromonosporales</taxon>
        <taxon>Micromonosporaceae</taxon>
        <taxon>Plantactinospora</taxon>
    </lineage>
</organism>
<evidence type="ECO:0000313" key="3">
    <source>
        <dbReference type="EMBL" id="MFC0568224.1"/>
    </source>
</evidence>
<feature type="transmembrane region" description="Helical" evidence="2">
    <location>
        <begin position="87"/>
        <end position="106"/>
    </location>
</feature>
<keyword evidence="2" id="KW-1133">Transmembrane helix</keyword>
<keyword evidence="2" id="KW-0812">Transmembrane</keyword>
<accession>A0ABV6P5I2</accession>